<proteinExistence type="predicted"/>
<organism evidence="2 3">
    <name type="scientific">Sphagnum jensenii</name>
    <dbReference type="NCBI Taxonomy" id="128206"/>
    <lineage>
        <taxon>Eukaryota</taxon>
        <taxon>Viridiplantae</taxon>
        <taxon>Streptophyta</taxon>
        <taxon>Embryophyta</taxon>
        <taxon>Bryophyta</taxon>
        <taxon>Sphagnophytina</taxon>
        <taxon>Sphagnopsida</taxon>
        <taxon>Sphagnales</taxon>
        <taxon>Sphagnaceae</taxon>
        <taxon>Sphagnum</taxon>
    </lineage>
</organism>
<evidence type="ECO:0000313" key="3">
    <source>
        <dbReference type="Proteomes" id="UP001497522"/>
    </source>
</evidence>
<dbReference type="Proteomes" id="UP001497522">
    <property type="component" value="Chromosome 5"/>
</dbReference>
<feature type="region of interest" description="Disordered" evidence="1">
    <location>
        <begin position="91"/>
        <end position="132"/>
    </location>
</feature>
<protein>
    <recommendedName>
        <fullName evidence="4">CCHC-type domain-containing protein</fullName>
    </recommendedName>
</protein>
<sequence>MDGGFGAMKGPRRYSGAMGTIELEDFIQEFNSWILDKELRRRARDVILMSDDSPTLAHVFALSEKIELNMVEERVVTSGFNRDIVTFREQQSTSQPCTGGGGSRGGQVRPQLGSGGTGAQRPLPSFVSQQQGPSCWTCGGVYNRRDCPQESGGRTLVDGSQLTQVQCDNCGRVGHPRECCFDLYPELRSGRGGGRGGAT</sequence>
<accession>A0ABP1BKB5</accession>
<reference evidence="2" key="1">
    <citation type="submission" date="2024-03" db="EMBL/GenBank/DDBJ databases">
        <authorList>
            <consortium name="ELIXIR-Norway"/>
            <consortium name="Elixir Norway"/>
        </authorList>
    </citation>
    <scope>NUCLEOTIDE SEQUENCE</scope>
</reference>
<name>A0ABP1BKB5_9BRYO</name>
<evidence type="ECO:0000313" key="2">
    <source>
        <dbReference type="EMBL" id="CAK9876060.1"/>
    </source>
</evidence>
<evidence type="ECO:0008006" key="4">
    <source>
        <dbReference type="Google" id="ProtNLM"/>
    </source>
</evidence>
<gene>
    <name evidence="2" type="ORF">CSSPJE1EN2_LOCUS18282</name>
</gene>
<evidence type="ECO:0000256" key="1">
    <source>
        <dbReference type="SAM" id="MobiDB-lite"/>
    </source>
</evidence>
<dbReference type="EMBL" id="OZ023706">
    <property type="protein sequence ID" value="CAK9876060.1"/>
    <property type="molecule type" value="Genomic_DNA"/>
</dbReference>
<keyword evidence="3" id="KW-1185">Reference proteome</keyword>